<keyword evidence="7 10" id="KW-1278">Translocase</keyword>
<keyword evidence="10" id="KW-1003">Cell membrane</keyword>
<dbReference type="InterPro" id="IPR001133">
    <property type="entry name" value="NADH_UbQ_OxRdtase_chain4L/K"/>
</dbReference>
<comment type="catalytic activity">
    <reaction evidence="10">
        <text>a quinone + NADH + 5 H(+)(in) = a quinol + NAD(+) + 4 H(+)(out)</text>
        <dbReference type="Rhea" id="RHEA:57888"/>
        <dbReference type="ChEBI" id="CHEBI:15378"/>
        <dbReference type="ChEBI" id="CHEBI:24646"/>
        <dbReference type="ChEBI" id="CHEBI:57540"/>
        <dbReference type="ChEBI" id="CHEBI:57945"/>
        <dbReference type="ChEBI" id="CHEBI:132124"/>
    </reaction>
</comment>
<evidence type="ECO:0000313" key="12">
    <source>
        <dbReference type="Proteomes" id="UP000078486"/>
    </source>
</evidence>
<keyword evidence="6 10" id="KW-0874">Quinone</keyword>
<accession>A0A178IGQ9</accession>
<dbReference type="GO" id="GO:0048038">
    <property type="term" value="F:quinone binding"/>
    <property type="evidence" value="ECO:0007669"/>
    <property type="project" value="UniProtKB-KW"/>
</dbReference>
<proteinExistence type="inferred from homology"/>
<evidence type="ECO:0000256" key="3">
    <source>
        <dbReference type="ARBA" id="ARBA00010519"/>
    </source>
</evidence>
<evidence type="ECO:0000256" key="2">
    <source>
        <dbReference type="ARBA" id="ARBA00004141"/>
    </source>
</evidence>
<dbReference type="GO" id="GO:0005886">
    <property type="term" value="C:plasma membrane"/>
    <property type="evidence" value="ECO:0007669"/>
    <property type="project" value="UniProtKB-SubCell"/>
</dbReference>
<keyword evidence="10" id="KW-0520">NAD</keyword>
<evidence type="ECO:0000256" key="4">
    <source>
        <dbReference type="ARBA" id="ARBA00022448"/>
    </source>
</evidence>
<dbReference type="STRING" id="1184151.AW736_18280"/>
<dbReference type="InterPro" id="IPR039428">
    <property type="entry name" value="NUOK/Mnh_C1-like"/>
</dbReference>
<comment type="caution">
    <text evidence="11">The sequence shown here is derived from an EMBL/GenBank/DDBJ whole genome shotgun (WGS) entry which is preliminary data.</text>
</comment>
<dbReference type="NCBIfam" id="NF004320">
    <property type="entry name" value="PRK05715.1-2"/>
    <property type="match status" value="1"/>
</dbReference>
<feature type="transmembrane region" description="Helical" evidence="10">
    <location>
        <begin position="12"/>
        <end position="30"/>
    </location>
</feature>
<feature type="transmembrane region" description="Helical" evidence="10">
    <location>
        <begin position="37"/>
        <end position="57"/>
    </location>
</feature>
<dbReference type="FunFam" id="1.10.287.3510:FF:000001">
    <property type="entry name" value="NADH-quinone oxidoreductase subunit K"/>
    <property type="match status" value="1"/>
</dbReference>
<evidence type="ECO:0000256" key="10">
    <source>
        <dbReference type="HAMAP-Rule" id="MF_01456"/>
    </source>
</evidence>
<dbReference type="HAMAP" id="MF_01456">
    <property type="entry name" value="NDH1_NuoK"/>
    <property type="match status" value="1"/>
</dbReference>
<dbReference type="PANTHER" id="PTHR11434:SF16">
    <property type="entry name" value="NADH-UBIQUINONE OXIDOREDUCTASE CHAIN 4L"/>
    <property type="match status" value="1"/>
</dbReference>
<dbReference type="PANTHER" id="PTHR11434">
    <property type="entry name" value="NADH-UBIQUINONE OXIDOREDUCTASE SUBUNIT ND4L"/>
    <property type="match status" value="1"/>
</dbReference>
<dbReference type="EMBL" id="LRRQ01000142">
    <property type="protein sequence ID" value="OAM88206.1"/>
    <property type="molecule type" value="Genomic_DNA"/>
</dbReference>
<keyword evidence="9 10" id="KW-0472">Membrane</keyword>
<evidence type="ECO:0000256" key="9">
    <source>
        <dbReference type="ARBA" id="ARBA00023136"/>
    </source>
</evidence>
<protein>
    <recommendedName>
        <fullName evidence="10">NADH-quinone oxidoreductase subunit K</fullName>
        <ecNumber evidence="10">7.1.1.-</ecNumber>
    </recommendedName>
    <alternativeName>
        <fullName evidence="10">NADH dehydrogenase I subunit K</fullName>
    </alternativeName>
    <alternativeName>
        <fullName evidence="10">NDH-1 subunit K</fullName>
    </alternativeName>
</protein>
<dbReference type="AlphaFoldDB" id="A0A178IGQ9"/>
<keyword evidence="4 10" id="KW-0813">Transport</keyword>
<comment type="similarity">
    <text evidence="3 10">Belongs to the complex I subunit 4L family.</text>
</comment>
<sequence>MMNLLENISPLHLSLLFSSALFCLGLVTALARSNTILVLLGVELMLNAANINFIAFAGRSQGAAASTGVLFAIFSIAVAAAEAAVGLALIIAIYRHRRSVRLQDANELKG</sequence>
<name>A0A178IGQ9_9BACT</name>
<dbReference type="Proteomes" id="UP000078486">
    <property type="component" value="Unassembled WGS sequence"/>
</dbReference>
<evidence type="ECO:0000256" key="6">
    <source>
        <dbReference type="ARBA" id="ARBA00022719"/>
    </source>
</evidence>
<evidence type="ECO:0000256" key="1">
    <source>
        <dbReference type="ARBA" id="ARBA00002378"/>
    </source>
</evidence>
<organism evidence="11 12">
    <name type="scientific">Termitidicoccus mucosus</name>
    <dbReference type="NCBI Taxonomy" id="1184151"/>
    <lineage>
        <taxon>Bacteria</taxon>
        <taxon>Pseudomonadati</taxon>
        <taxon>Verrucomicrobiota</taxon>
        <taxon>Opitutia</taxon>
        <taxon>Opitutales</taxon>
        <taxon>Opitutaceae</taxon>
        <taxon>Termitidicoccus</taxon>
    </lineage>
</organism>
<feature type="transmembrane region" description="Helical" evidence="10">
    <location>
        <begin position="69"/>
        <end position="94"/>
    </location>
</feature>
<evidence type="ECO:0000313" key="11">
    <source>
        <dbReference type="EMBL" id="OAM88206.1"/>
    </source>
</evidence>
<dbReference type="GO" id="GO:0042773">
    <property type="term" value="P:ATP synthesis coupled electron transport"/>
    <property type="evidence" value="ECO:0007669"/>
    <property type="project" value="InterPro"/>
</dbReference>
<keyword evidence="5 10" id="KW-0812">Transmembrane</keyword>
<keyword evidence="8 10" id="KW-1133">Transmembrane helix</keyword>
<evidence type="ECO:0000256" key="7">
    <source>
        <dbReference type="ARBA" id="ARBA00022967"/>
    </source>
</evidence>
<keyword evidence="12" id="KW-1185">Reference proteome</keyword>
<comment type="subunit">
    <text evidence="10">NDH-1 is composed of 14 different subunits. Subunits NuoA, H, J, K, L, M, N constitute the membrane sector of the complex.</text>
</comment>
<dbReference type="RefSeq" id="WP_068771754.1">
    <property type="nucleotide sequence ID" value="NZ_KV441842.1"/>
</dbReference>
<comment type="subcellular location">
    <subcellularLocation>
        <location evidence="10">Cell membrane</location>
        <topology evidence="10">Multi-pass membrane protein</topology>
    </subcellularLocation>
    <subcellularLocation>
        <location evidence="2">Membrane</location>
        <topology evidence="2">Multi-pass membrane protein</topology>
    </subcellularLocation>
</comment>
<keyword evidence="10 11" id="KW-0830">Ubiquinone</keyword>
<dbReference type="EC" id="7.1.1.-" evidence="10"/>
<reference evidence="11 12" key="1">
    <citation type="submission" date="2016-01" db="EMBL/GenBank/DDBJ databases">
        <title>High potential of lignocellulose degradation of a new Verrucomicrobia species.</title>
        <authorList>
            <person name="Wang Y."/>
            <person name="Shi Y."/>
            <person name="Qiu Z."/>
            <person name="Liu S."/>
            <person name="Yang H."/>
        </authorList>
    </citation>
    <scope>NUCLEOTIDE SEQUENCE [LARGE SCALE GENOMIC DNA]</scope>
    <source>
        <strain evidence="11 12">TSB47</strain>
    </source>
</reference>
<dbReference type="Pfam" id="PF00420">
    <property type="entry name" value="Oxidored_q2"/>
    <property type="match status" value="1"/>
</dbReference>
<evidence type="ECO:0000256" key="8">
    <source>
        <dbReference type="ARBA" id="ARBA00022989"/>
    </source>
</evidence>
<evidence type="ECO:0000256" key="5">
    <source>
        <dbReference type="ARBA" id="ARBA00022692"/>
    </source>
</evidence>
<dbReference type="Gene3D" id="1.10.287.3510">
    <property type="match status" value="1"/>
</dbReference>
<gene>
    <name evidence="10" type="primary">nuoK</name>
    <name evidence="11" type="ORF">AW736_18280</name>
</gene>
<dbReference type="GO" id="GO:0050136">
    <property type="term" value="F:NADH dehydrogenase (quinone) (non-electrogenic) activity"/>
    <property type="evidence" value="ECO:0007669"/>
    <property type="project" value="UniProtKB-UniRule"/>
</dbReference>
<comment type="function">
    <text evidence="1 10">NDH-1 shuttles electrons from NADH, via FMN and iron-sulfur (Fe-S) centers, to quinones in the respiratory chain. The immediate electron acceptor for the enzyme in this species is believed to be ubiquinone. Couples the redox reaction to proton translocation (for every two electrons transferred, four hydrogen ions are translocated across the cytoplasmic membrane), and thus conserves the redox energy in a proton gradient.</text>
</comment>
<dbReference type="GO" id="GO:0030964">
    <property type="term" value="C:NADH dehydrogenase complex"/>
    <property type="evidence" value="ECO:0007669"/>
    <property type="project" value="TreeGrafter"/>
</dbReference>